<protein>
    <submittedName>
        <fullName evidence="9">Cation:proton antiporter</fullName>
    </submittedName>
</protein>
<feature type="transmembrane region" description="Helical" evidence="7">
    <location>
        <begin position="35"/>
        <end position="53"/>
    </location>
</feature>
<feature type="transmembrane region" description="Helical" evidence="7">
    <location>
        <begin position="360"/>
        <end position="378"/>
    </location>
</feature>
<comment type="similarity">
    <text evidence="2">Belongs to the monovalent cation:proton antiporter 2 (CPA2) transporter (TC 2.A.37) family.</text>
</comment>
<keyword evidence="10" id="KW-1185">Reference proteome</keyword>
<evidence type="ECO:0000256" key="5">
    <source>
        <dbReference type="ARBA" id="ARBA00022989"/>
    </source>
</evidence>
<evidence type="ECO:0000256" key="7">
    <source>
        <dbReference type="SAM" id="Phobius"/>
    </source>
</evidence>
<keyword evidence="4 7" id="KW-0812">Transmembrane</keyword>
<dbReference type="AlphaFoldDB" id="A0A849C6I7"/>
<dbReference type="RefSeq" id="WP_067521278.1">
    <property type="nucleotide sequence ID" value="NZ_JABELX010000005.1"/>
</dbReference>
<evidence type="ECO:0000256" key="2">
    <source>
        <dbReference type="ARBA" id="ARBA00005551"/>
    </source>
</evidence>
<reference evidence="9 10" key="1">
    <citation type="submission" date="2020-05" db="EMBL/GenBank/DDBJ databases">
        <title>MicrobeNet Type strains.</title>
        <authorList>
            <person name="Nicholson A.C."/>
        </authorList>
    </citation>
    <scope>NUCLEOTIDE SEQUENCE [LARGE SCALE GENOMIC DNA]</scope>
    <source>
        <strain evidence="9 10">JCM 3224</strain>
    </source>
</reference>
<feature type="transmembrane region" description="Helical" evidence="7">
    <location>
        <begin position="92"/>
        <end position="115"/>
    </location>
</feature>
<feature type="transmembrane region" description="Helical" evidence="7">
    <location>
        <begin position="6"/>
        <end position="28"/>
    </location>
</feature>
<dbReference type="Pfam" id="PF00999">
    <property type="entry name" value="Na_H_Exchanger"/>
    <property type="match status" value="1"/>
</dbReference>
<dbReference type="Gene3D" id="1.20.1530.20">
    <property type="match status" value="1"/>
</dbReference>
<feature type="transmembrane region" description="Helical" evidence="7">
    <location>
        <begin position="295"/>
        <end position="315"/>
    </location>
</feature>
<evidence type="ECO:0000256" key="4">
    <source>
        <dbReference type="ARBA" id="ARBA00022692"/>
    </source>
</evidence>
<feature type="transmembrane region" description="Helical" evidence="7">
    <location>
        <begin position="152"/>
        <end position="181"/>
    </location>
</feature>
<dbReference type="InterPro" id="IPR038770">
    <property type="entry name" value="Na+/solute_symporter_sf"/>
</dbReference>
<feature type="transmembrane region" description="Helical" evidence="7">
    <location>
        <begin position="121"/>
        <end position="140"/>
    </location>
</feature>
<accession>A0A849C6I7</accession>
<dbReference type="PANTHER" id="PTHR42751:SF6">
    <property type="entry name" value="CONSERVED INTEGRAL MEMBRANE TRANSPORT PROTEIN-RELATED"/>
    <property type="match status" value="1"/>
</dbReference>
<feature type="transmembrane region" description="Helical" evidence="7">
    <location>
        <begin position="187"/>
        <end position="205"/>
    </location>
</feature>
<keyword evidence="5 7" id="KW-1133">Transmembrane helix</keyword>
<sequence length="392" mass="40241">MVAHETALALIQLGAVFFGLGLLGRLALRIGMSPIPLYLIGGLVFGTGGLVELDHVDEFIHLASEIGVVLLLLLLGLEYTANELVTGMRNSWAAGVLDIVLNATPGVVVAFMLGWGVTGAVAMAGVTYISSSGIVAKVLGDLGRLGNRETPTILSILVFEDLVMAAYLPVLTAVLAAAGFLAGLQTVGIALAAVTVVLVVALRYGKYVSMIVDSADREIFLLKLLGSALLVAGVASSLQVSAAVGAFLLGIAISGSTAHSATKLLEPLRDLFAAMFFVLFGLSTDPSTIPPVLGWAIVLAVVTTLTKLATGWWAAKRAGASKYGRARAGTALIARGEFSIVIAGLAVAAGAVPAEFAALATTYVLLMAVLGPIAARGVEPVLRRFDRPAAAV</sequence>
<feature type="transmembrane region" description="Helical" evidence="7">
    <location>
        <begin position="336"/>
        <end position="354"/>
    </location>
</feature>
<feature type="transmembrane region" description="Helical" evidence="7">
    <location>
        <begin position="59"/>
        <end position="80"/>
    </location>
</feature>
<feature type="transmembrane region" description="Helical" evidence="7">
    <location>
        <begin position="217"/>
        <end position="235"/>
    </location>
</feature>
<dbReference type="GO" id="GO:0016020">
    <property type="term" value="C:membrane"/>
    <property type="evidence" value="ECO:0007669"/>
    <property type="project" value="UniProtKB-SubCell"/>
</dbReference>
<dbReference type="GO" id="GO:1902600">
    <property type="term" value="P:proton transmembrane transport"/>
    <property type="evidence" value="ECO:0007669"/>
    <property type="project" value="InterPro"/>
</dbReference>
<organism evidence="9 10">
    <name type="scientific">Nocardia uniformis</name>
    <dbReference type="NCBI Taxonomy" id="53432"/>
    <lineage>
        <taxon>Bacteria</taxon>
        <taxon>Bacillati</taxon>
        <taxon>Actinomycetota</taxon>
        <taxon>Actinomycetes</taxon>
        <taxon>Mycobacteriales</taxon>
        <taxon>Nocardiaceae</taxon>
        <taxon>Nocardia</taxon>
    </lineage>
</organism>
<dbReference type="InterPro" id="IPR006153">
    <property type="entry name" value="Cation/H_exchanger_TM"/>
</dbReference>
<keyword evidence="6 7" id="KW-0472">Membrane</keyword>
<name>A0A849C6I7_9NOCA</name>
<evidence type="ECO:0000256" key="1">
    <source>
        <dbReference type="ARBA" id="ARBA00004141"/>
    </source>
</evidence>
<evidence type="ECO:0000256" key="3">
    <source>
        <dbReference type="ARBA" id="ARBA00022448"/>
    </source>
</evidence>
<feature type="domain" description="Cation/H+ exchanger transmembrane" evidence="8">
    <location>
        <begin position="23"/>
        <end position="373"/>
    </location>
</feature>
<evidence type="ECO:0000313" key="10">
    <source>
        <dbReference type="Proteomes" id="UP000586827"/>
    </source>
</evidence>
<evidence type="ECO:0000259" key="8">
    <source>
        <dbReference type="Pfam" id="PF00999"/>
    </source>
</evidence>
<gene>
    <name evidence="9" type="ORF">HLB23_16520</name>
</gene>
<proteinExistence type="inferred from homology"/>
<evidence type="ECO:0000256" key="6">
    <source>
        <dbReference type="ARBA" id="ARBA00023136"/>
    </source>
</evidence>
<dbReference type="Proteomes" id="UP000586827">
    <property type="component" value="Unassembled WGS sequence"/>
</dbReference>
<evidence type="ECO:0000313" key="9">
    <source>
        <dbReference type="EMBL" id="NNH71447.1"/>
    </source>
</evidence>
<comment type="subcellular location">
    <subcellularLocation>
        <location evidence="1">Membrane</location>
        <topology evidence="1">Multi-pass membrane protein</topology>
    </subcellularLocation>
</comment>
<dbReference type="EMBL" id="JABELX010000005">
    <property type="protein sequence ID" value="NNH71447.1"/>
    <property type="molecule type" value="Genomic_DNA"/>
</dbReference>
<dbReference type="GO" id="GO:0015297">
    <property type="term" value="F:antiporter activity"/>
    <property type="evidence" value="ECO:0007669"/>
    <property type="project" value="InterPro"/>
</dbReference>
<dbReference type="PANTHER" id="PTHR42751">
    <property type="entry name" value="SODIUM/HYDROGEN EXCHANGER FAMILY/TRKA DOMAIN PROTEIN"/>
    <property type="match status" value="1"/>
</dbReference>
<comment type="caution">
    <text evidence="9">The sequence shown here is derived from an EMBL/GenBank/DDBJ whole genome shotgun (WGS) entry which is preliminary data.</text>
</comment>
<keyword evidence="3" id="KW-0813">Transport</keyword>